<evidence type="ECO:0000313" key="2">
    <source>
        <dbReference type="EMBL" id="MPN01502.1"/>
    </source>
</evidence>
<reference evidence="2" key="1">
    <citation type="submission" date="2019-08" db="EMBL/GenBank/DDBJ databases">
        <authorList>
            <person name="Kucharzyk K."/>
            <person name="Murdoch R.W."/>
            <person name="Higgins S."/>
            <person name="Loffler F."/>
        </authorList>
    </citation>
    <scope>NUCLEOTIDE SEQUENCE</scope>
</reference>
<accession>A0A645EJP4</accession>
<dbReference type="InterPro" id="IPR036944">
    <property type="entry name" value="PPIase_FKBP_N_sf"/>
</dbReference>
<dbReference type="GO" id="GO:0006457">
    <property type="term" value="P:protein folding"/>
    <property type="evidence" value="ECO:0007669"/>
    <property type="project" value="InterPro"/>
</dbReference>
<dbReference type="Gene3D" id="1.10.287.460">
    <property type="entry name" value="Peptidyl-prolyl cis-trans isomerase, FKBP-type, N-terminal domain"/>
    <property type="match status" value="1"/>
</dbReference>
<sequence length="171" mass="18978">MKKSSNLLIVAIALAIFSFSSCNNIKPKEVALKNLNDSINYTLGQWQGDVFKQQYFPEDSTNVKLEAFIKALDKAYGNKKGNEMYDLGVQVGKYFNEQTKSGFFGDSTLVGNTDMIVRGLINALNDYQEVVSATQADSIVQTAQMKVQAKMYGQPQPQPQVQPQAQPQPNN</sequence>
<feature type="region of interest" description="Disordered" evidence="1">
    <location>
        <begin position="150"/>
        <end position="171"/>
    </location>
</feature>
<dbReference type="AlphaFoldDB" id="A0A645EJP4"/>
<organism evidence="2">
    <name type="scientific">bioreactor metagenome</name>
    <dbReference type="NCBI Taxonomy" id="1076179"/>
    <lineage>
        <taxon>unclassified sequences</taxon>
        <taxon>metagenomes</taxon>
        <taxon>ecological metagenomes</taxon>
    </lineage>
</organism>
<proteinExistence type="predicted"/>
<dbReference type="EMBL" id="VSSQ01047496">
    <property type="protein sequence ID" value="MPN01502.1"/>
    <property type="molecule type" value="Genomic_DNA"/>
</dbReference>
<gene>
    <name evidence="2" type="ORF">SDC9_148711</name>
</gene>
<protein>
    <submittedName>
        <fullName evidence="2">Uncharacterized protein</fullName>
    </submittedName>
</protein>
<feature type="compositionally biased region" description="Low complexity" evidence="1">
    <location>
        <begin position="159"/>
        <end position="171"/>
    </location>
</feature>
<dbReference type="PROSITE" id="PS51257">
    <property type="entry name" value="PROKAR_LIPOPROTEIN"/>
    <property type="match status" value="1"/>
</dbReference>
<name>A0A645EJP4_9ZZZZ</name>
<comment type="caution">
    <text evidence="2">The sequence shown here is derived from an EMBL/GenBank/DDBJ whole genome shotgun (WGS) entry which is preliminary data.</text>
</comment>
<evidence type="ECO:0000256" key="1">
    <source>
        <dbReference type="SAM" id="MobiDB-lite"/>
    </source>
</evidence>